<evidence type="ECO:0000313" key="7">
    <source>
        <dbReference type="Proteomes" id="UP001153404"/>
    </source>
</evidence>
<dbReference type="Gene3D" id="3.40.190.10">
    <property type="entry name" value="Periplasmic binding protein-like II"/>
    <property type="match status" value="2"/>
</dbReference>
<keyword evidence="4" id="KW-0564">Palmitate</keyword>
<dbReference type="Pfam" id="PF01547">
    <property type="entry name" value="SBP_bac_1"/>
    <property type="match status" value="1"/>
</dbReference>
<sequence length="368" mass="40663">MTDSKKGVVGGKIYAIAKTPQLVTSAYYIRKDWLDKLDLEMPTTSEELLNVAKAFTEQDPDGNHKKDTFGITGLDWAAFSPVFGSFGVPSGVGNGVYMKDGKAITSAEDPQMKAALGEIKKFFDVGVVDPEVFSNKGTAHIDKGIKGQVGIVYTDWNAFIRKEGADKVKAANPNAEWVMMPTIAGPAGQFDSPYDIGSTAGLIALPAKLEKDKNKLQKVFDLLNYVSSQEGSLLVQYGLKDKHFTVEGDKIQITELGAKEAGYIWLYQFTGRPEAQYLATKFGYAASDIEKSSKLNRLRLYNGFIDLPGEFNSADSFRYANDVALQIIYGKKPIDIFDRLVDDLNGKFNYKLYTDQANKQLKELGYIQ</sequence>
<dbReference type="Proteomes" id="UP001153404">
    <property type="component" value="Unassembled WGS sequence"/>
</dbReference>
<evidence type="ECO:0000256" key="2">
    <source>
        <dbReference type="ARBA" id="ARBA00022729"/>
    </source>
</evidence>
<dbReference type="InterPro" id="IPR050490">
    <property type="entry name" value="Bact_solute-bd_prot1"/>
</dbReference>
<keyword evidence="5" id="KW-0449">Lipoprotein</keyword>
<protein>
    <submittedName>
        <fullName evidence="6">Extracellular solute-binding protein</fullName>
    </submittedName>
</protein>
<dbReference type="AlphaFoldDB" id="A0A9X4QWX8"/>
<keyword evidence="3" id="KW-0472">Membrane</keyword>
<evidence type="ECO:0000256" key="1">
    <source>
        <dbReference type="ARBA" id="ARBA00022475"/>
    </source>
</evidence>
<comment type="caution">
    <text evidence="6">The sequence shown here is derived from an EMBL/GenBank/DDBJ whole genome shotgun (WGS) entry which is preliminary data.</text>
</comment>
<name>A0A9X4QWX8_9BACL</name>
<gene>
    <name evidence="6" type="ORF">OMP40_28535</name>
</gene>
<dbReference type="EMBL" id="JAPDIA010000008">
    <property type="protein sequence ID" value="MDG0812832.1"/>
    <property type="molecule type" value="Genomic_DNA"/>
</dbReference>
<dbReference type="PANTHER" id="PTHR43649:SF33">
    <property type="entry name" value="POLYGALACTURONAN_RHAMNOGALACTURONAN-BINDING PROTEIN YTCQ"/>
    <property type="match status" value="1"/>
</dbReference>
<reference evidence="6" key="1">
    <citation type="submission" date="2022-10" db="EMBL/GenBank/DDBJ databases">
        <title>Comparative genomic analysis of Cohnella hashimotonis sp. nov., isolated from the International Space Station.</title>
        <authorList>
            <person name="Simpson A."/>
            <person name="Venkateswaran K."/>
        </authorList>
    </citation>
    <scope>NUCLEOTIDE SEQUENCE</scope>
    <source>
        <strain evidence="6">DSM 28161</strain>
    </source>
</reference>
<dbReference type="PANTHER" id="PTHR43649">
    <property type="entry name" value="ARABINOSE-BINDING PROTEIN-RELATED"/>
    <property type="match status" value="1"/>
</dbReference>
<keyword evidence="7" id="KW-1185">Reference proteome</keyword>
<proteinExistence type="predicted"/>
<evidence type="ECO:0000313" key="6">
    <source>
        <dbReference type="EMBL" id="MDG0812832.1"/>
    </source>
</evidence>
<dbReference type="SUPFAM" id="SSF53850">
    <property type="entry name" value="Periplasmic binding protein-like II"/>
    <property type="match status" value="1"/>
</dbReference>
<evidence type="ECO:0000256" key="5">
    <source>
        <dbReference type="ARBA" id="ARBA00023288"/>
    </source>
</evidence>
<dbReference type="InterPro" id="IPR006059">
    <property type="entry name" value="SBP"/>
</dbReference>
<accession>A0A9X4QWX8</accession>
<dbReference type="RefSeq" id="WP_277536389.1">
    <property type="nucleotide sequence ID" value="NZ_JAPDIA010000008.1"/>
</dbReference>
<keyword evidence="2" id="KW-0732">Signal</keyword>
<evidence type="ECO:0000256" key="4">
    <source>
        <dbReference type="ARBA" id="ARBA00023139"/>
    </source>
</evidence>
<organism evidence="6 7">
    <name type="scientific">Cohnella rhizosphaerae</name>
    <dbReference type="NCBI Taxonomy" id="1457232"/>
    <lineage>
        <taxon>Bacteria</taxon>
        <taxon>Bacillati</taxon>
        <taxon>Bacillota</taxon>
        <taxon>Bacilli</taxon>
        <taxon>Bacillales</taxon>
        <taxon>Paenibacillaceae</taxon>
        <taxon>Cohnella</taxon>
    </lineage>
</organism>
<keyword evidence="1" id="KW-1003">Cell membrane</keyword>
<evidence type="ECO:0000256" key="3">
    <source>
        <dbReference type="ARBA" id="ARBA00023136"/>
    </source>
</evidence>